<feature type="compositionally biased region" description="Basic and acidic residues" evidence="4">
    <location>
        <begin position="201"/>
        <end position="211"/>
    </location>
</feature>
<proteinExistence type="inferred from homology"/>
<evidence type="ECO:0000256" key="2">
    <source>
        <dbReference type="ARBA" id="ARBA00008018"/>
    </source>
</evidence>
<comment type="similarity">
    <text evidence="2">Belongs to the histone-like Alba family.</text>
</comment>
<comment type="caution">
    <text evidence="6">The sequence shown here is derived from an EMBL/GenBank/DDBJ whole genome shotgun (WGS) entry which is preliminary data.</text>
</comment>
<keyword evidence="3" id="KW-0539">Nucleus</keyword>
<evidence type="ECO:0000259" key="5">
    <source>
        <dbReference type="Pfam" id="PF01918"/>
    </source>
</evidence>
<dbReference type="GO" id="GO:0000172">
    <property type="term" value="C:ribonuclease MRP complex"/>
    <property type="evidence" value="ECO:0007669"/>
    <property type="project" value="TreeGrafter"/>
</dbReference>
<feature type="region of interest" description="Disordered" evidence="4">
    <location>
        <begin position="147"/>
        <end position="211"/>
    </location>
</feature>
<feature type="domain" description="DNA/RNA-binding protein Alba-like" evidence="5">
    <location>
        <begin position="27"/>
        <end position="88"/>
    </location>
</feature>
<evidence type="ECO:0000313" key="6">
    <source>
        <dbReference type="EMBL" id="KAK6166619.1"/>
    </source>
</evidence>
<dbReference type="InterPro" id="IPR002775">
    <property type="entry name" value="DNA/RNA-bd_Alba-like"/>
</dbReference>
<reference evidence="6 7" key="1">
    <citation type="submission" date="2024-01" db="EMBL/GenBank/DDBJ databases">
        <title>The genome of the rayed Mediterranean limpet Patella caerulea (Linnaeus, 1758).</title>
        <authorList>
            <person name="Anh-Thu Weber A."/>
            <person name="Halstead-Nussloch G."/>
        </authorList>
    </citation>
    <scope>NUCLEOTIDE SEQUENCE [LARGE SCALE GENOMIC DNA]</scope>
    <source>
        <strain evidence="6">AATW-2023a</strain>
        <tissue evidence="6">Whole specimen</tissue>
    </source>
</reference>
<dbReference type="Pfam" id="PF01918">
    <property type="entry name" value="Alba"/>
    <property type="match status" value="1"/>
</dbReference>
<evidence type="ECO:0000256" key="1">
    <source>
        <dbReference type="ARBA" id="ARBA00004123"/>
    </source>
</evidence>
<evidence type="ECO:0000256" key="4">
    <source>
        <dbReference type="SAM" id="MobiDB-lite"/>
    </source>
</evidence>
<dbReference type="PANTHER" id="PTHR13516:SF4">
    <property type="entry name" value="FI09323P"/>
    <property type="match status" value="1"/>
</dbReference>
<dbReference type="SUPFAM" id="SSF82704">
    <property type="entry name" value="AlbA-like"/>
    <property type="match status" value="1"/>
</dbReference>
<dbReference type="Proteomes" id="UP001347796">
    <property type="component" value="Unassembled WGS sequence"/>
</dbReference>
<accession>A0AAN8GHV0</accession>
<dbReference type="InterPro" id="IPR036882">
    <property type="entry name" value="Alba-like_dom_sf"/>
</dbReference>
<dbReference type="PANTHER" id="PTHR13516">
    <property type="entry name" value="RIBONUCLEASE P SUBUNIT P25"/>
    <property type="match status" value="1"/>
</dbReference>
<evidence type="ECO:0000313" key="7">
    <source>
        <dbReference type="Proteomes" id="UP001347796"/>
    </source>
</evidence>
<feature type="compositionally biased region" description="Basic and acidic residues" evidence="4">
    <location>
        <begin position="151"/>
        <end position="164"/>
    </location>
</feature>
<dbReference type="GO" id="GO:0001682">
    <property type="term" value="P:tRNA 5'-leader removal"/>
    <property type="evidence" value="ECO:0007669"/>
    <property type="project" value="TreeGrafter"/>
</dbReference>
<dbReference type="GO" id="GO:0005634">
    <property type="term" value="C:nucleus"/>
    <property type="evidence" value="ECO:0007669"/>
    <property type="project" value="UniProtKB-SubCell"/>
</dbReference>
<dbReference type="AlphaFoldDB" id="A0AAN8GHV0"/>
<name>A0AAN8GHV0_PATCE</name>
<protein>
    <recommendedName>
        <fullName evidence="5">DNA/RNA-binding protein Alba-like domain-containing protein</fullName>
    </recommendedName>
</protein>
<dbReference type="Gene3D" id="3.30.110.20">
    <property type="entry name" value="Alba-like domain"/>
    <property type="match status" value="1"/>
</dbReference>
<comment type="subcellular location">
    <subcellularLocation>
        <location evidence="1">Nucleus</location>
    </subcellularLocation>
</comment>
<evidence type="ECO:0000256" key="3">
    <source>
        <dbReference type="ARBA" id="ARBA00023242"/>
    </source>
</evidence>
<keyword evidence="7" id="KW-1185">Reference proteome</keyword>
<dbReference type="InterPro" id="IPR051958">
    <property type="entry name" value="Alba-like_NAB"/>
</dbReference>
<organism evidence="6 7">
    <name type="scientific">Patella caerulea</name>
    <name type="common">Rayed Mediterranean limpet</name>
    <dbReference type="NCBI Taxonomy" id="87958"/>
    <lineage>
        <taxon>Eukaryota</taxon>
        <taxon>Metazoa</taxon>
        <taxon>Spiralia</taxon>
        <taxon>Lophotrochozoa</taxon>
        <taxon>Mollusca</taxon>
        <taxon>Gastropoda</taxon>
        <taxon>Patellogastropoda</taxon>
        <taxon>Patelloidea</taxon>
        <taxon>Patellidae</taxon>
        <taxon>Patella</taxon>
    </lineage>
</organism>
<gene>
    <name evidence="6" type="ORF">SNE40_023269</name>
</gene>
<dbReference type="EMBL" id="JAZGQO010000021">
    <property type="protein sequence ID" value="KAK6166619.1"/>
    <property type="molecule type" value="Genomic_DNA"/>
</dbReference>
<sequence>MENYTQGESKEIATPVPFNESADLMNMQVNKGSKIRNLMGYASARMKNEKIRQICWHGCGEAISKTITCAEIMKRQNKKLYQITHLRYKRLEEYWEPKMEGLEKLRVNKNIPEIFILLSKDGLNSSEPGYQDPGNINLFWNEMTKKTNSKKSGDQRRQGIRDSRNAPAASALAPGKKKKKNVQRNLKEGANAVKKGGSIGDEVKRISQELK</sequence>
<dbReference type="GO" id="GO:0003723">
    <property type="term" value="F:RNA binding"/>
    <property type="evidence" value="ECO:0007669"/>
    <property type="project" value="TreeGrafter"/>
</dbReference>